<reference evidence="10" key="1">
    <citation type="submission" date="2017-02" db="EMBL/GenBank/DDBJ databases">
        <authorList>
            <person name="Varghese N."/>
            <person name="Submissions S."/>
        </authorList>
    </citation>
    <scope>NUCLEOTIDE SEQUENCE [LARGE SCALE GENOMIC DNA]</scope>
    <source>
        <strain evidence="10">ATCC 27094</strain>
    </source>
</reference>
<dbReference type="PANTHER" id="PTHR24291:SF50">
    <property type="entry name" value="BIFUNCTIONAL ALBAFLAVENONE MONOOXYGENASE_TERPENE SYNTHASE"/>
    <property type="match status" value="1"/>
</dbReference>
<dbReference type="PROSITE" id="PS00086">
    <property type="entry name" value="CYTOCHROME_P450"/>
    <property type="match status" value="1"/>
</dbReference>
<organism evidence="9 10">
    <name type="scientific">Enhydrobacter aerosaccus</name>
    <dbReference type="NCBI Taxonomy" id="225324"/>
    <lineage>
        <taxon>Bacteria</taxon>
        <taxon>Pseudomonadati</taxon>
        <taxon>Pseudomonadota</taxon>
        <taxon>Alphaproteobacteria</taxon>
        <taxon>Hyphomicrobiales</taxon>
        <taxon>Enhydrobacter</taxon>
    </lineage>
</organism>
<keyword evidence="4 8" id="KW-0560">Oxidoreductase</keyword>
<evidence type="ECO:0000256" key="1">
    <source>
        <dbReference type="ARBA" id="ARBA00010617"/>
    </source>
</evidence>
<dbReference type="InterPro" id="IPR001128">
    <property type="entry name" value="Cyt_P450"/>
</dbReference>
<proteinExistence type="inferred from homology"/>
<dbReference type="Proteomes" id="UP000190092">
    <property type="component" value="Unassembled WGS sequence"/>
</dbReference>
<name>A0A1T4MTX7_9HYPH</name>
<dbReference type="SUPFAM" id="SSF48264">
    <property type="entry name" value="Cytochrome P450"/>
    <property type="match status" value="1"/>
</dbReference>
<evidence type="ECO:0000313" key="9">
    <source>
        <dbReference type="EMBL" id="SJZ70306.1"/>
    </source>
</evidence>
<evidence type="ECO:0000256" key="5">
    <source>
        <dbReference type="ARBA" id="ARBA00023004"/>
    </source>
</evidence>
<dbReference type="AlphaFoldDB" id="A0A1T4MTX7"/>
<keyword evidence="3 7" id="KW-0479">Metal-binding</keyword>
<dbReference type="RefSeq" id="WP_085933702.1">
    <property type="nucleotide sequence ID" value="NZ_FUWJ01000002.1"/>
</dbReference>
<dbReference type="Gene3D" id="1.10.630.10">
    <property type="entry name" value="Cytochrome P450"/>
    <property type="match status" value="1"/>
</dbReference>
<evidence type="ECO:0000256" key="7">
    <source>
        <dbReference type="PIRSR" id="PIRSR602401-1"/>
    </source>
</evidence>
<evidence type="ECO:0000256" key="3">
    <source>
        <dbReference type="ARBA" id="ARBA00022723"/>
    </source>
</evidence>
<feature type="binding site" description="axial binding residue" evidence="7">
    <location>
        <position position="403"/>
    </location>
    <ligand>
        <name>heme</name>
        <dbReference type="ChEBI" id="CHEBI:30413"/>
    </ligand>
    <ligandPart>
        <name>Fe</name>
        <dbReference type="ChEBI" id="CHEBI:18248"/>
    </ligandPart>
</feature>
<gene>
    <name evidence="9" type="ORF">SAMN02745126_01968</name>
</gene>
<dbReference type="InterPro" id="IPR017972">
    <property type="entry name" value="Cyt_P450_CS"/>
</dbReference>
<dbReference type="GO" id="GO:0004497">
    <property type="term" value="F:monooxygenase activity"/>
    <property type="evidence" value="ECO:0007669"/>
    <property type="project" value="UniProtKB-KW"/>
</dbReference>
<sequence>MSEFIPPYPYRFPHEPSIWQRLKACRKNLIGMWAEGAFDYDFVSTQVFKQRIFVCNTPETVQYAFNTRNAAFERKSPSMRHMLQPLIDDGLFISDGEVWRKRRRIVAPIIHVSNTSAFAPVMTDTARELADRWGALPDGTQIDALAEMAQLTAEIICRAIFGQRLGQERTHEIVEGFTDFQKSVSLIDIPSLFALPDWWPRLRPRSLFRSTHRIQRTLDEIIEACRNRVPGTEHSFIRALLDARDEETGELLSNDAIRNEAIVIFMAGHETTANTMAFAWFLLSQARDVEARLHEELDRVLGGRTPSLEDVPNLVYTRAIIEETLRLYPPIPVLAREAVSDEVIEGQAVPKRSMLLVVPFLLHRKRGLWEKPDHFMPERFLPGGGGPPSKWAYVPFSIGPRICAGMAFGLTEAIICLATLAQRFTLELEPDHVVEPVCLVSLRPGEHLPMRVHHRRQAAKPAMPTQAEKPSAMVCPFGHG</sequence>
<comment type="cofactor">
    <cofactor evidence="7">
        <name>heme</name>
        <dbReference type="ChEBI" id="CHEBI:30413"/>
    </cofactor>
</comment>
<dbReference type="EMBL" id="FUWJ01000002">
    <property type="protein sequence ID" value="SJZ70306.1"/>
    <property type="molecule type" value="Genomic_DNA"/>
</dbReference>
<accession>A0A1T4MTX7</accession>
<dbReference type="PANTHER" id="PTHR24291">
    <property type="entry name" value="CYTOCHROME P450 FAMILY 4"/>
    <property type="match status" value="1"/>
</dbReference>
<evidence type="ECO:0000256" key="2">
    <source>
        <dbReference type="ARBA" id="ARBA00022617"/>
    </source>
</evidence>
<keyword evidence="2 7" id="KW-0349">Heme</keyword>
<protein>
    <submittedName>
        <fullName evidence="9">Cytochrome P450</fullName>
    </submittedName>
</protein>
<dbReference type="InterPro" id="IPR036396">
    <property type="entry name" value="Cyt_P450_sf"/>
</dbReference>
<dbReference type="PRINTS" id="PR00385">
    <property type="entry name" value="P450"/>
</dbReference>
<dbReference type="GO" id="GO:0016705">
    <property type="term" value="F:oxidoreductase activity, acting on paired donors, with incorporation or reduction of molecular oxygen"/>
    <property type="evidence" value="ECO:0007669"/>
    <property type="project" value="InterPro"/>
</dbReference>
<evidence type="ECO:0000256" key="6">
    <source>
        <dbReference type="ARBA" id="ARBA00023033"/>
    </source>
</evidence>
<evidence type="ECO:0000313" key="10">
    <source>
        <dbReference type="Proteomes" id="UP000190092"/>
    </source>
</evidence>
<dbReference type="Pfam" id="PF00067">
    <property type="entry name" value="p450"/>
    <property type="match status" value="1"/>
</dbReference>
<keyword evidence="6 8" id="KW-0503">Monooxygenase</keyword>
<keyword evidence="10" id="KW-1185">Reference proteome</keyword>
<dbReference type="PRINTS" id="PR00463">
    <property type="entry name" value="EP450I"/>
</dbReference>
<comment type="similarity">
    <text evidence="1 8">Belongs to the cytochrome P450 family.</text>
</comment>
<evidence type="ECO:0000256" key="8">
    <source>
        <dbReference type="RuleBase" id="RU000461"/>
    </source>
</evidence>
<dbReference type="InterPro" id="IPR050196">
    <property type="entry name" value="Cytochrome_P450_Monoox"/>
</dbReference>
<evidence type="ECO:0000256" key="4">
    <source>
        <dbReference type="ARBA" id="ARBA00023002"/>
    </source>
</evidence>
<dbReference type="GO" id="GO:0005506">
    <property type="term" value="F:iron ion binding"/>
    <property type="evidence" value="ECO:0007669"/>
    <property type="project" value="InterPro"/>
</dbReference>
<dbReference type="InterPro" id="IPR002401">
    <property type="entry name" value="Cyt_P450_E_grp-I"/>
</dbReference>
<dbReference type="OrthoDB" id="9764248at2"/>
<dbReference type="STRING" id="225324.SAMN02745126_01968"/>
<keyword evidence="5 7" id="KW-0408">Iron</keyword>
<dbReference type="GO" id="GO:0020037">
    <property type="term" value="F:heme binding"/>
    <property type="evidence" value="ECO:0007669"/>
    <property type="project" value="InterPro"/>
</dbReference>